<evidence type="ECO:0000256" key="1">
    <source>
        <dbReference type="RuleBase" id="RU363044"/>
    </source>
</evidence>
<dbReference type="GO" id="GO:0000723">
    <property type="term" value="P:telomere maintenance"/>
    <property type="evidence" value="ECO:0007669"/>
    <property type="project" value="InterPro"/>
</dbReference>
<feature type="domain" description="DNA helicase Pif1-like DEAD-box helicase" evidence="2">
    <location>
        <begin position="421"/>
        <end position="512"/>
    </location>
</feature>
<feature type="non-terminal residue" evidence="3">
    <location>
        <position position="519"/>
    </location>
</feature>
<dbReference type="InterPro" id="IPR010285">
    <property type="entry name" value="DNA_helicase_pif1-like_DEAD"/>
</dbReference>
<keyword evidence="1" id="KW-0547">Nucleotide-binding</keyword>
<dbReference type="GO" id="GO:0006281">
    <property type="term" value="P:DNA repair"/>
    <property type="evidence" value="ECO:0007669"/>
    <property type="project" value="UniProtKB-KW"/>
</dbReference>
<proteinExistence type="inferred from homology"/>
<keyword evidence="4" id="KW-1185">Reference proteome</keyword>
<dbReference type="Proteomes" id="UP000016930">
    <property type="component" value="Unassembled WGS sequence"/>
</dbReference>
<dbReference type="SUPFAM" id="SSF52540">
    <property type="entry name" value="P-loop containing nucleoside triphosphate hydrolases"/>
    <property type="match status" value="1"/>
</dbReference>
<keyword evidence="1" id="KW-0233">DNA recombination</keyword>
<dbReference type="PANTHER" id="PTHR47642:SF5">
    <property type="entry name" value="ATP-DEPENDENT DNA HELICASE"/>
    <property type="match status" value="1"/>
</dbReference>
<name>M2QWG3_CERS8</name>
<dbReference type="STRING" id="914234.M2QWG3"/>
<dbReference type="Gene3D" id="3.40.50.300">
    <property type="entry name" value="P-loop containing nucleotide triphosphate hydrolases"/>
    <property type="match status" value="1"/>
</dbReference>
<dbReference type="GO" id="GO:0005524">
    <property type="term" value="F:ATP binding"/>
    <property type="evidence" value="ECO:0007669"/>
    <property type="project" value="UniProtKB-KW"/>
</dbReference>
<dbReference type="OrthoDB" id="432234at2759"/>
<dbReference type="InterPro" id="IPR051055">
    <property type="entry name" value="PIF1_helicase"/>
</dbReference>
<comment type="catalytic activity">
    <reaction evidence="1">
        <text>ATP + H2O = ADP + phosphate + H(+)</text>
        <dbReference type="Rhea" id="RHEA:13065"/>
        <dbReference type="ChEBI" id="CHEBI:15377"/>
        <dbReference type="ChEBI" id="CHEBI:15378"/>
        <dbReference type="ChEBI" id="CHEBI:30616"/>
        <dbReference type="ChEBI" id="CHEBI:43474"/>
        <dbReference type="ChEBI" id="CHEBI:456216"/>
        <dbReference type="EC" id="5.6.2.3"/>
    </reaction>
</comment>
<dbReference type="InterPro" id="IPR027417">
    <property type="entry name" value="P-loop_NTPase"/>
</dbReference>
<evidence type="ECO:0000259" key="2">
    <source>
        <dbReference type="Pfam" id="PF05970"/>
    </source>
</evidence>
<keyword evidence="1" id="KW-0227">DNA damage</keyword>
<keyword evidence="1" id="KW-0067">ATP-binding</keyword>
<comment type="similarity">
    <text evidence="1">Belongs to the helicase family.</text>
</comment>
<keyword evidence="1" id="KW-0347">Helicase</keyword>
<dbReference type="HOGENOM" id="CLU_029862_0_0_1"/>
<dbReference type="GO" id="GO:0043139">
    <property type="term" value="F:5'-3' DNA helicase activity"/>
    <property type="evidence" value="ECO:0007669"/>
    <property type="project" value="UniProtKB-EC"/>
</dbReference>
<keyword evidence="1" id="KW-0378">Hydrolase</keyword>
<organism evidence="3 4">
    <name type="scientific">Ceriporiopsis subvermispora (strain B)</name>
    <name type="common">White-rot fungus</name>
    <name type="synonym">Gelatoporia subvermispora</name>
    <dbReference type="NCBI Taxonomy" id="914234"/>
    <lineage>
        <taxon>Eukaryota</taxon>
        <taxon>Fungi</taxon>
        <taxon>Dikarya</taxon>
        <taxon>Basidiomycota</taxon>
        <taxon>Agaricomycotina</taxon>
        <taxon>Agaricomycetes</taxon>
        <taxon>Polyporales</taxon>
        <taxon>Gelatoporiaceae</taxon>
        <taxon>Gelatoporia</taxon>
    </lineage>
</organism>
<dbReference type="EMBL" id="KB445832">
    <property type="protein sequence ID" value="EMD30856.1"/>
    <property type="molecule type" value="Genomic_DNA"/>
</dbReference>
<evidence type="ECO:0000313" key="4">
    <source>
        <dbReference type="Proteomes" id="UP000016930"/>
    </source>
</evidence>
<protein>
    <recommendedName>
        <fullName evidence="1">ATP-dependent DNA helicase</fullName>
        <ecNumber evidence="1">5.6.2.3</ecNumber>
    </recommendedName>
</protein>
<dbReference type="EC" id="5.6.2.3" evidence="1"/>
<dbReference type="GO" id="GO:0016887">
    <property type="term" value="F:ATP hydrolysis activity"/>
    <property type="evidence" value="ECO:0007669"/>
    <property type="project" value="RHEA"/>
</dbReference>
<dbReference type="GO" id="GO:0006310">
    <property type="term" value="P:DNA recombination"/>
    <property type="evidence" value="ECO:0007669"/>
    <property type="project" value="UniProtKB-KW"/>
</dbReference>
<dbReference type="PANTHER" id="PTHR47642">
    <property type="entry name" value="ATP-DEPENDENT DNA HELICASE"/>
    <property type="match status" value="1"/>
</dbReference>
<accession>M2QWG3</accession>
<keyword evidence="1" id="KW-0234">DNA repair</keyword>
<reference evidence="3 4" key="1">
    <citation type="journal article" date="2012" name="Proc. Natl. Acad. Sci. U.S.A.">
        <title>Comparative genomics of Ceriporiopsis subvermispora and Phanerochaete chrysosporium provide insight into selective ligninolysis.</title>
        <authorList>
            <person name="Fernandez-Fueyo E."/>
            <person name="Ruiz-Duenas F.J."/>
            <person name="Ferreira P."/>
            <person name="Floudas D."/>
            <person name="Hibbett D.S."/>
            <person name="Canessa P."/>
            <person name="Larrondo L.F."/>
            <person name="James T.Y."/>
            <person name="Seelenfreund D."/>
            <person name="Lobos S."/>
            <person name="Polanco R."/>
            <person name="Tello M."/>
            <person name="Honda Y."/>
            <person name="Watanabe T."/>
            <person name="Watanabe T."/>
            <person name="Ryu J.S."/>
            <person name="Kubicek C.P."/>
            <person name="Schmoll M."/>
            <person name="Gaskell J."/>
            <person name="Hammel K.E."/>
            <person name="St John F.J."/>
            <person name="Vanden Wymelenberg A."/>
            <person name="Sabat G."/>
            <person name="Splinter BonDurant S."/>
            <person name="Syed K."/>
            <person name="Yadav J.S."/>
            <person name="Doddapaneni H."/>
            <person name="Subramanian V."/>
            <person name="Lavin J.L."/>
            <person name="Oguiza J.A."/>
            <person name="Perez G."/>
            <person name="Pisabarro A.G."/>
            <person name="Ramirez L."/>
            <person name="Santoyo F."/>
            <person name="Master E."/>
            <person name="Coutinho P.M."/>
            <person name="Henrissat B."/>
            <person name="Lombard V."/>
            <person name="Magnuson J.K."/>
            <person name="Kuees U."/>
            <person name="Hori C."/>
            <person name="Igarashi K."/>
            <person name="Samejima M."/>
            <person name="Held B.W."/>
            <person name="Barry K.W."/>
            <person name="LaButti K.M."/>
            <person name="Lapidus A."/>
            <person name="Lindquist E.A."/>
            <person name="Lucas S.M."/>
            <person name="Riley R."/>
            <person name="Salamov A.A."/>
            <person name="Hoffmeister D."/>
            <person name="Schwenk D."/>
            <person name="Hadar Y."/>
            <person name="Yarden O."/>
            <person name="de Vries R.P."/>
            <person name="Wiebenga A."/>
            <person name="Stenlid J."/>
            <person name="Eastwood D."/>
            <person name="Grigoriev I.V."/>
            <person name="Berka R.M."/>
            <person name="Blanchette R.A."/>
            <person name="Kersten P."/>
            <person name="Martinez A.T."/>
            <person name="Vicuna R."/>
            <person name="Cullen D."/>
        </authorList>
    </citation>
    <scope>NUCLEOTIDE SEQUENCE [LARGE SCALE GENOMIC DNA]</scope>
    <source>
        <strain evidence="3 4">B</strain>
    </source>
</reference>
<sequence length="519" mass="57786">ENARSMLTKIVNSLTARQEIGGPMLCAYLLGQPDHYTSHVFKPVFWYTYVREVDAAFGEASCNSITSQGDHEEDGSADTVVIGRGSRGKLVPLRKVDDYRLRPAAYEACSLYKYLSCTTIKKLSGDDTMRQSLARFLPPHPHERSHRVVSVKPGKEWTLNFCGGGLPRSDKGDRNEYCKFMMTLFVPWRSGGDLKAVSESWNEAFERCSVTIKPSDLQVINNFNLLYECRDARDEFHANRQAARNQYGEIIPQRSTGSVQSQQNIAAREVVDCDMGDDNTVQIPPGIDVVGRKTATRNAKMLEMREILRLKGWGLPAELPRAVRSDVAIVLPHEFVNGNFMSVAHWRNVLTAERSNVLATRQTSTSAKSTTSIGGVSEYNLTGTVRVMAEEELNIRVESGNHGVVRREEDLREHIVGMFNLNNEQARAFRIICAKLMGLRSEPLLMYLGGMAGTGKSQVLHACIAFLRDRNELRRFLMMAPTGSAAANVDGSTYHSVLGLTQANDDPDAMTLSSLSKIR</sequence>
<gene>
    <name evidence="3" type="ORF">CERSUDRAFT_20322</name>
</gene>
<feature type="non-terminal residue" evidence="3">
    <location>
        <position position="1"/>
    </location>
</feature>
<dbReference type="AlphaFoldDB" id="M2QWG3"/>
<comment type="cofactor">
    <cofactor evidence="1">
        <name>Mg(2+)</name>
        <dbReference type="ChEBI" id="CHEBI:18420"/>
    </cofactor>
</comment>
<evidence type="ECO:0000313" key="3">
    <source>
        <dbReference type="EMBL" id="EMD30856.1"/>
    </source>
</evidence>
<dbReference type="Pfam" id="PF05970">
    <property type="entry name" value="PIF1"/>
    <property type="match status" value="1"/>
</dbReference>